<organism evidence="1">
    <name type="scientific">marine sediment metagenome</name>
    <dbReference type="NCBI Taxonomy" id="412755"/>
    <lineage>
        <taxon>unclassified sequences</taxon>
        <taxon>metagenomes</taxon>
        <taxon>ecological metagenomes</taxon>
    </lineage>
</organism>
<comment type="caution">
    <text evidence="1">The sequence shown here is derived from an EMBL/GenBank/DDBJ whole genome shotgun (WGS) entry which is preliminary data.</text>
</comment>
<evidence type="ECO:0000313" key="1">
    <source>
        <dbReference type="EMBL" id="KKL84937.1"/>
    </source>
</evidence>
<dbReference type="AlphaFoldDB" id="A0A0F9IC20"/>
<reference evidence="1" key="1">
    <citation type="journal article" date="2015" name="Nature">
        <title>Complex archaea that bridge the gap between prokaryotes and eukaryotes.</title>
        <authorList>
            <person name="Spang A."/>
            <person name="Saw J.H."/>
            <person name="Jorgensen S.L."/>
            <person name="Zaremba-Niedzwiedzka K."/>
            <person name="Martijn J."/>
            <person name="Lind A.E."/>
            <person name="van Eijk R."/>
            <person name="Schleper C."/>
            <person name="Guy L."/>
            <person name="Ettema T.J."/>
        </authorList>
    </citation>
    <scope>NUCLEOTIDE SEQUENCE</scope>
</reference>
<sequence length="131" mass="13630">MADVDITPTSLVLNTVSADILDTDGTAISDATNNVFSIKADGRGADRLLLKFLSDSSGDTVVIKAGDRPPALLAGVGDLSLTFAANDVRYIVVESARFMQDDGTINVTCGDDGTTCKAFELGISTPHPLNP</sequence>
<protein>
    <submittedName>
        <fullName evidence="1">Uncharacterized protein</fullName>
    </submittedName>
</protein>
<dbReference type="EMBL" id="LAZR01021550">
    <property type="protein sequence ID" value="KKL84937.1"/>
    <property type="molecule type" value="Genomic_DNA"/>
</dbReference>
<proteinExistence type="predicted"/>
<accession>A0A0F9IC20</accession>
<gene>
    <name evidence="1" type="ORF">LCGC14_1959740</name>
</gene>
<name>A0A0F9IC20_9ZZZZ</name>